<proteinExistence type="predicted"/>
<name>A0A834NM90_VESGE</name>
<keyword evidence="2" id="KW-1185">Reference proteome</keyword>
<gene>
    <name evidence="1" type="ORF">HZH68_002401</name>
</gene>
<protein>
    <submittedName>
        <fullName evidence="1">Uncharacterized protein</fullName>
    </submittedName>
</protein>
<dbReference type="AlphaFoldDB" id="A0A834NM90"/>
<dbReference type="Proteomes" id="UP000617340">
    <property type="component" value="Unassembled WGS sequence"/>
</dbReference>
<comment type="caution">
    <text evidence="1">The sequence shown here is derived from an EMBL/GenBank/DDBJ whole genome shotgun (WGS) entry which is preliminary data.</text>
</comment>
<evidence type="ECO:0000313" key="2">
    <source>
        <dbReference type="Proteomes" id="UP000617340"/>
    </source>
</evidence>
<sequence length="85" mass="9754">MHNFRQLIDPLSFFPLILSIVRQMVGRILVEIFRSAANTDTKLPVEEYMKYVHQISDDPDQIPKMILSKELTIQALTLAVIITLA</sequence>
<evidence type="ECO:0000313" key="1">
    <source>
        <dbReference type="EMBL" id="KAF7413912.1"/>
    </source>
</evidence>
<reference evidence="1" key="1">
    <citation type="journal article" date="2020" name="G3 (Bethesda)">
        <title>High-Quality Assemblies for Three Invasive Social Wasps from the &lt;i&gt;Vespula&lt;/i&gt; Genus.</title>
        <authorList>
            <person name="Harrop T.W.R."/>
            <person name="Guhlin J."/>
            <person name="McLaughlin G.M."/>
            <person name="Permina E."/>
            <person name="Stockwell P."/>
            <person name="Gilligan J."/>
            <person name="Le Lec M.F."/>
            <person name="Gruber M.A.M."/>
            <person name="Quinn O."/>
            <person name="Lovegrove M."/>
            <person name="Duncan E.J."/>
            <person name="Remnant E.J."/>
            <person name="Van Eeckhoven J."/>
            <person name="Graham B."/>
            <person name="Knapp R.A."/>
            <person name="Langford K.W."/>
            <person name="Kronenberg Z."/>
            <person name="Press M.O."/>
            <person name="Eacker S.M."/>
            <person name="Wilson-Rankin E.E."/>
            <person name="Purcell J."/>
            <person name="Lester P.J."/>
            <person name="Dearden P.K."/>
        </authorList>
    </citation>
    <scope>NUCLEOTIDE SEQUENCE</scope>
    <source>
        <strain evidence="1">Linc-1</strain>
    </source>
</reference>
<organism evidence="1 2">
    <name type="scientific">Vespula germanica</name>
    <name type="common">German yellow jacket</name>
    <name type="synonym">Paravespula germanica</name>
    <dbReference type="NCBI Taxonomy" id="30212"/>
    <lineage>
        <taxon>Eukaryota</taxon>
        <taxon>Metazoa</taxon>
        <taxon>Ecdysozoa</taxon>
        <taxon>Arthropoda</taxon>
        <taxon>Hexapoda</taxon>
        <taxon>Insecta</taxon>
        <taxon>Pterygota</taxon>
        <taxon>Neoptera</taxon>
        <taxon>Endopterygota</taxon>
        <taxon>Hymenoptera</taxon>
        <taxon>Apocrita</taxon>
        <taxon>Aculeata</taxon>
        <taxon>Vespoidea</taxon>
        <taxon>Vespidae</taxon>
        <taxon>Vespinae</taxon>
        <taxon>Vespula</taxon>
    </lineage>
</organism>
<accession>A0A834NM90</accession>
<dbReference type="EMBL" id="JACSDZ010000002">
    <property type="protein sequence ID" value="KAF7413912.1"/>
    <property type="molecule type" value="Genomic_DNA"/>
</dbReference>